<evidence type="ECO:0000313" key="2">
    <source>
        <dbReference type="EMBL" id="WGK69192.1"/>
    </source>
</evidence>
<evidence type="ECO:0008006" key="4">
    <source>
        <dbReference type="Google" id="ProtNLM"/>
    </source>
</evidence>
<keyword evidence="3" id="KW-1185">Reference proteome</keyword>
<protein>
    <recommendedName>
        <fullName evidence="4">GerMN domain-containing protein</fullName>
    </recommendedName>
</protein>
<name>A0ABY8MGP9_9SPIO</name>
<evidence type="ECO:0000256" key="1">
    <source>
        <dbReference type="SAM" id="Phobius"/>
    </source>
</evidence>
<keyword evidence="1" id="KW-1133">Transmembrane helix</keyword>
<keyword evidence="1" id="KW-0472">Membrane</keyword>
<reference evidence="2 3" key="1">
    <citation type="submission" date="2023-04" db="EMBL/GenBank/DDBJ databases">
        <title>Spirochaete genome identified in red abalone sample constitutes a novel genus.</title>
        <authorList>
            <person name="Sharma S.P."/>
            <person name="Purcell C.M."/>
            <person name="Hyde J.R."/>
            <person name="Severin A.J."/>
        </authorList>
    </citation>
    <scope>NUCLEOTIDE SEQUENCE [LARGE SCALE GENOMIC DNA]</scope>
    <source>
        <strain evidence="2 3">SP-2023</strain>
    </source>
</reference>
<dbReference type="Proteomes" id="UP001228690">
    <property type="component" value="Chromosome"/>
</dbReference>
<feature type="transmembrane region" description="Helical" evidence="1">
    <location>
        <begin position="20"/>
        <end position="40"/>
    </location>
</feature>
<proteinExistence type="predicted"/>
<evidence type="ECO:0000313" key="3">
    <source>
        <dbReference type="Proteomes" id="UP001228690"/>
    </source>
</evidence>
<keyword evidence="1" id="KW-0812">Transmembrane</keyword>
<accession>A0ABY8MGP9</accession>
<dbReference type="RefSeq" id="WP_326927379.1">
    <property type="nucleotide sequence ID" value="NZ_CP123443.1"/>
</dbReference>
<dbReference type="EMBL" id="CP123443">
    <property type="protein sequence ID" value="WGK69192.1"/>
    <property type="molecule type" value="Genomic_DNA"/>
</dbReference>
<organism evidence="2 3">
    <name type="scientific">Candidatus Haliotispira prima</name>
    <dbReference type="NCBI Taxonomy" id="3034016"/>
    <lineage>
        <taxon>Bacteria</taxon>
        <taxon>Pseudomonadati</taxon>
        <taxon>Spirochaetota</taxon>
        <taxon>Spirochaetia</taxon>
        <taxon>Spirochaetales</taxon>
        <taxon>Spirochaetaceae</taxon>
        <taxon>Candidatus Haliotispira</taxon>
    </lineage>
</organism>
<gene>
    <name evidence="2" type="ORF">P0082_12050</name>
</gene>
<sequence length="195" mass="22155">MPPFIKSGPFFAAVRSQGKFRLLLLLPIFCALFIFSTAIYRKGKSQQSYTLLFPGADSRYEQERFRGLHAEQRKIPIPQVLPPEWSLEERKVFYLVKELLYGPGPGMIGSYPFVSSGTRVNNLAMEGRDIYIDFGPTLFTGKSEHYFSDDAVLMLIKKVLRLNFPRLKGIYFTIAGTDVSQFRQNLQAQGAKDLG</sequence>